<evidence type="ECO:0000256" key="4">
    <source>
        <dbReference type="ARBA" id="ARBA00022764"/>
    </source>
</evidence>
<protein>
    <submittedName>
        <fullName evidence="6">CpxP family protein</fullName>
    </submittedName>
</protein>
<feature type="chain" id="PRO_5046468198" evidence="5">
    <location>
        <begin position="26"/>
        <end position="168"/>
    </location>
</feature>
<proteinExistence type="inferred from homology"/>
<dbReference type="CDD" id="cd09916">
    <property type="entry name" value="CpxP_like"/>
    <property type="match status" value="1"/>
</dbReference>
<dbReference type="PANTHER" id="PTHR38102:SF1">
    <property type="entry name" value="PERIPLASMIC CHAPERONE SPY"/>
    <property type="match status" value="1"/>
</dbReference>
<dbReference type="PIRSF" id="PIRSF034445">
    <property type="entry name" value="CpxP_Spy"/>
    <property type="match status" value="1"/>
</dbReference>
<evidence type="ECO:0000256" key="1">
    <source>
        <dbReference type="ARBA" id="ARBA00004418"/>
    </source>
</evidence>
<dbReference type="RefSeq" id="WP_265219053.1">
    <property type="nucleotide sequence ID" value="NZ_JAPEUL010000007.1"/>
</dbReference>
<accession>A0ABT3KIA2</accession>
<name>A0ABT3KIA2_9GAMM</name>
<comment type="similarity">
    <text evidence="2">Belongs to the CpxP/Spy family.</text>
</comment>
<dbReference type="EMBL" id="JAPEUL010000007">
    <property type="protein sequence ID" value="MCW4629807.1"/>
    <property type="molecule type" value="Genomic_DNA"/>
</dbReference>
<dbReference type="InterPro" id="IPR052211">
    <property type="entry name" value="Cpx_auxiliary_protein"/>
</dbReference>
<evidence type="ECO:0000313" key="6">
    <source>
        <dbReference type="EMBL" id="MCW4629807.1"/>
    </source>
</evidence>
<evidence type="ECO:0000313" key="7">
    <source>
        <dbReference type="Proteomes" id="UP001431181"/>
    </source>
</evidence>
<keyword evidence="7" id="KW-1185">Reference proteome</keyword>
<organism evidence="6 7">
    <name type="scientific">Marinomonas rhodophyticola</name>
    <dbReference type="NCBI Taxonomy" id="2992803"/>
    <lineage>
        <taxon>Bacteria</taxon>
        <taxon>Pseudomonadati</taxon>
        <taxon>Pseudomonadota</taxon>
        <taxon>Gammaproteobacteria</taxon>
        <taxon>Oceanospirillales</taxon>
        <taxon>Oceanospirillaceae</taxon>
        <taxon>Marinomonas</taxon>
    </lineage>
</organism>
<feature type="signal peptide" evidence="5">
    <location>
        <begin position="1"/>
        <end position="25"/>
    </location>
</feature>
<dbReference type="NCBIfam" id="NF009391">
    <property type="entry name" value="PRK12750.1"/>
    <property type="match status" value="1"/>
</dbReference>
<keyword evidence="3 5" id="KW-0732">Signal</keyword>
<evidence type="ECO:0000256" key="2">
    <source>
        <dbReference type="ARBA" id="ARBA00008441"/>
    </source>
</evidence>
<dbReference type="PANTHER" id="PTHR38102">
    <property type="entry name" value="PERIPLASMIC CHAPERONE SPY"/>
    <property type="match status" value="1"/>
</dbReference>
<comment type="subcellular location">
    <subcellularLocation>
        <location evidence="1">Periplasm</location>
    </subcellularLocation>
</comment>
<evidence type="ECO:0000256" key="3">
    <source>
        <dbReference type="ARBA" id="ARBA00022729"/>
    </source>
</evidence>
<dbReference type="Proteomes" id="UP001431181">
    <property type="component" value="Unassembled WGS sequence"/>
</dbReference>
<sequence length="168" mass="19235">MKTVKKLILASVVLPLILSTSSAFAYGGKDHHGPGDECRPGLDREMMQELNLSDSQKEQFKELRQANKEAMKERFKDKPQADDAMRDAHFDKLNDLLLADKFDPAKATALAQEMANKQVERQVDMLSKQHKMLSILTPEQKAKFIELQKERMEDCADDMPRHHGKDRN</sequence>
<comment type="caution">
    <text evidence="6">The sequence shown here is derived from an EMBL/GenBank/DDBJ whole genome shotgun (WGS) entry which is preliminary data.</text>
</comment>
<dbReference type="Gene3D" id="1.20.120.1490">
    <property type="match status" value="1"/>
</dbReference>
<dbReference type="InterPro" id="IPR012899">
    <property type="entry name" value="LTXXQ"/>
</dbReference>
<gene>
    <name evidence="6" type="ORF">ONZ52_12900</name>
</gene>
<keyword evidence="4" id="KW-0574">Periplasm</keyword>
<reference evidence="6" key="1">
    <citation type="submission" date="2022-11" db="EMBL/GenBank/DDBJ databases">
        <title>Marinomonas sp. nov., isolated from marine algae.</title>
        <authorList>
            <person name="Choi D.G."/>
            <person name="Kim J.M."/>
            <person name="Lee J.K."/>
            <person name="Baek J.H."/>
            <person name="Jeon C.O."/>
        </authorList>
    </citation>
    <scope>NUCLEOTIDE SEQUENCE</scope>
    <source>
        <strain evidence="6">KJ51-3</strain>
    </source>
</reference>
<evidence type="ECO:0000256" key="5">
    <source>
        <dbReference type="SAM" id="SignalP"/>
    </source>
</evidence>
<dbReference type="Pfam" id="PF07813">
    <property type="entry name" value="LTXXQ"/>
    <property type="match status" value="1"/>
</dbReference>